<keyword evidence="1" id="KW-1133">Transmembrane helix</keyword>
<feature type="transmembrane region" description="Helical" evidence="1">
    <location>
        <begin position="79"/>
        <end position="100"/>
    </location>
</feature>
<dbReference type="InterPro" id="IPR050879">
    <property type="entry name" value="Acyltransferase_3"/>
</dbReference>
<evidence type="ECO:0000313" key="3">
    <source>
        <dbReference type="EMBL" id="MDZ7278126.1"/>
    </source>
</evidence>
<organism evidence="3 4">
    <name type="scientific">Pantoea eucrina</name>
    <dbReference type="NCBI Taxonomy" id="472693"/>
    <lineage>
        <taxon>Bacteria</taxon>
        <taxon>Pseudomonadati</taxon>
        <taxon>Pseudomonadota</taxon>
        <taxon>Gammaproteobacteria</taxon>
        <taxon>Enterobacterales</taxon>
        <taxon>Erwiniaceae</taxon>
        <taxon>Pantoea</taxon>
    </lineage>
</organism>
<dbReference type="EMBL" id="JAOBTT010000001">
    <property type="protein sequence ID" value="MDZ7278126.1"/>
    <property type="molecule type" value="Genomic_DNA"/>
</dbReference>
<keyword evidence="3" id="KW-0012">Acyltransferase</keyword>
<dbReference type="GO" id="GO:0016746">
    <property type="term" value="F:acyltransferase activity"/>
    <property type="evidence" value="ECO:0007669"/>
    <property type="project" value="UniProtKB-KW"/>
</dbReference>
<feature type="transmembrane region" description="Helical" evidence="1">
    <location>
        <begin position="20"/>
        <end position="37"/>
    </location>
</feature>
<dbReference type="PANTHER" id="PTHR23028">
    <property type="entry name" value="ACETYLTRANSFERASE"/>
    <property type="match status" value="1"/>
</dbReference>
<dbReference type="InterPro" id="IPR002656">
    <property type="entry name" value="Acyl_transf_3_dom"/>
</dbReference>
<dbReference type="Pfam" id="PF01757">
    <property type="entry name" value="Acyl_transf_3"/>
    <property type="match status" value="1"/>
</dbReference>
<dbReference type="Proteomes" id="UP001288620">
    <property type="component" value="Unassembled WGS sequence"/>
</dbReference>
<feature type="domain" description="Acyltransferase 3" evidence="2">
    <location>
        <begin position="14"/>
        <end position="319"/>
    </location>
</feature>
<name>A0ABU5LEI6_9GAMM</name>
<dbReference type="RefSeq" id="WP_322542141.1">
    <property type="nucleotide sequence ID" value="NZ_JAOBTT010000001.1"/>
</dbReference>
<dbReference type="PANTHER" id="PTHR23028:SF53">
    <property type="entry name" value="ACYL_TRANSF_3 DOMAIN-CONTAINING PROTEIN"/>
    <property type="match status" value="1"/>
</dbReference>
<keyword evidence="3" id="KW-0808">Transferase</keyword>
<evidence type="ECO:0000259" key="2">
    <source>
        <dbReference type="Pfam" id="PF01757"/>
    </source>
</evidence>
<feature type="transmembrane region" description="Helical" evidence="1">
    <location>
        <begin position="149"/>
        <end position="169"/>
    </location>
</feature>
<evidence type="ECO:0000256" key="1">
    <source>
        <dbReference type="SAM" id="Phobius"/>
    </source>
</evidence>
<feature type="transmembrane region" description="Helical" evidence="1">
    <location>
        <begin position="120"/>
        <end position="142"/>
    </location>
</feature>
<feature type="transmembrane region" description="Helical" evidence="1">
    <location>
        <begin position="302"/>
        <end position="323"/>
    </location>
</feature>
<keyword evidence="4" id="KW-1185">Reference proteome</keyword>
<feature type="transmembrane region" description="Helical" evidence="1">
    <location>
        <begin position="49"/>
        <end position="67"/>
    </location>
</feature>
<accession>A0ABU5LEI6</accession>
<feature type="transmembrane region" description="Helical" evidence="1">
    <location>
        <begin position="210"/>
        <end position="227"/>
    </location>
</feature>
<gene>
    <name evidence="3" type="ORF">N4G40_07535</name>
</gene>
<proteinExistence type="predicted"/>
<evidence type="ECO:0000313" key="4">
    <source>
        <dbReference type="Proteomes" id="UP001288620"/>
    </source>
</evidence>
<feature type="transmembrane region" description="Helical" evidence="1">
    <location>
        <begin position="239"/>
        <end position="258"/>
    </location>
</feature>
<comment type="caution">
    <text evidence="3">The sequence shown here is derived from an EMBL/GenBank/DDBJ whole genome shotgun (WGS) entry which is preliminary data.</text>
</comment>
<feature type="transmembrane region" description="Helical" evidence="1">
    <location>
        <begin position="279"/>
        <end position="296"/>
    </location>
</feature>
<protein>
    <submittedName>
        <fullName evidence="3">Acyltransferase</fullName>
    </submittedName>
</protein>
<keyword evidence="1" id="KW-0472">Membrane</keyword>
<keyword evidence="1" id="KW-0812">Transmembrane</keyword>
<sequence>MNDFTDKGFRRFPAADGIRGLAVLIVLIAHALVMFMPGTRPYLAGTGKIGVWLFFVLSAFLLTNKFLRTGINKLSLSEYFFGRLLRILPLFGIASSFYYFAGYYDFKTLTDILTFREGFAHLWTIPVEFKFYFLLPILIMIYNRINRQFGIYATLLITSLIVVTARYFYPESGLHDNSIHTRWYVSSFILGISTSYILHKYNASPRKLGIPIVLCSAAILLIIPAFSKCLTGEVLLPNLPTSYLSLSLTWSAFIFLAVNDSGLTSKILTSRVMRKIGNYSFSIYLFHWFVLTELSSRFSGEVLFMLLSILLSLFLGAIIFFLIEKNIENLRHRIQKKIINPSS</sequence>
<feature type="transmembrane region" description="Helical" evidence="1">
    <location>
        <begin position="181"/>
        <end position="198"/>
    </location>
</feature>
<reference evidence="4" key="1">
    <citation type="submission" date="2023-07" db="EMBL/GenBank/DDBJ databases">
        <title>Structural and functional analysis of rice phyllospheric bacteria for their antimicrobial properties and defense elicitation against blast disease.</title>
        <authorList>
            <person name="Sahu K.P."/>
            <person name="Asharani P."/>
            <person name="Kumar M."/>
            <person name="Reddy B."/>
            <person name="Kumar A."/>
        </authorList>
    </citation>
    <scope>NUCLEOTIDE SEQUENCE [LARGE SCALE GENOMIC DNA]</scope>
    <source>
        <strain evidence="4">OsEp_Plm_30P10</strain>
    </source>
</reference>